<evidence type="ECO:0000313" key="2">
    <source>
        <dbReference type="EMBL" id="CCA15266.1"/>
    </source>
</evidence>
<accession>F0W2I0</accession>
<feature type="region of interest" description="Disordered" evidence="1">
    <location>
        <begin position="58"/>
        <end position="88"/>
    </location>
</feature>
<protein>
    <submittedName>
        <fullName evidence="2">AlNc14C10G1227 protein</fullName>
    </submittedName>
</protein>
<reference evidence="2" key="2">
    <citation type="submission" date="2011-02" db="EMBL/GenBank/DDBJ databases">
        <authorList>
            <person name="MacLean D."/>
        </authorList>
    </citation>
    <scope>NUCLEOTIDE SEQUENCE</scope>
</reference>
<sequence length="227" mass="26251">MVLAAVRILTTIAFLYSKSGRQRVMGVPFQSTPQYFEGETSEIRLGPTEEKNQRINMVTKESDLSKKRSTKSKNRANMPYNEKRTEPWEDKDDNLEVIEEGANLVKPNEKTVEIANTEKFQKIASLKLARSDAEKKRLREEQTPCSEAIKKENLLHEFNNVVKRSYTKWKINMWKAHGSVYDAGYKLYQKIAGWSRYREKSRSPDSDVHVDANPALVPENSLNPQQR</sequence>
<feature type="region of interest" description="Disordered" evidence="1">
    <location>
        <begin position="198"/>
        <end position="227"/>
    </location>
</feature>
<dbReference type="AlphaFoldDB" id="F0W2I0"/>
<dbReference type="HOGENOM" id="CLU_1221552_0_0_1"/>
<feature type="compositionally biased region" description="Basic and acidic residues" evidence="1">
    <location>
        <begin position="198"/>
        <end position="210"/>
    </location>
</feature>
<dbReference type="EMBL" id="FR824055">
    <property type="protein sequence ID" value="CCA15266.1"/>
    <property type="molecule type" value="Genomic_DNA"/>
</dbReference>
<proteinExistence type="predicted"/>
<evidence type="ECO:0000256" key="1">
    <source>
        <dbReference type="SAM" id="MobiDB-lite"/>
    </source>
</evidence>
<name>F0W2I0_9STRA</name>
<reference evidence="2" key="1">
    <citation type="journal article" date="2011" name="PLoS Biol.">
        <title>Gene gain and loss during evolution of obligate parasitism in the white rust pathogen of Arabidopsis thaliana.</title>
        <authorList>
            <person name="Kemen E."/>
            <person name="Gardiner A."/>
            <person name="Schultz-Larsen T."/>
            <person name="Kemen A.C."/>
            <person name="Balmuth A.L."/>
            <person name="Robert-Seilaniantz A."/>
            <person name="Bailey K."/>
            <person name="Holub E."/>
            <person name="Studholme D.J."/>
            <person name="Maclean D."/>
            <person name="Jones J.D."/>
        </authorList>
    </citation>
    <scope>NUCLEOTIDE SEQUENCE</scope>
</reference>
<gene>
    <name evidence="2" type="primary">AlNc14C10G1227</name>
    <name evidence="2" type="ORF">ALNC14_014090</name>
</gene>
<organism evidence="2">
    <name type="scientific">Albugo laibachii Nc14</name>
    <dbReference type="NCBI Taxonomy" id="890382"/>
    <lineage>
        <taxon>Eukaryota</taxon>
        <taxon>Sar</taxon>
        <taxon>Stramenopiles</taxon>
        <taxon>Oomycota</taxon>
        <taxon>Peronosporomycetes</taxon>
        <taxon>Albuginales</taxon>
        <taxon>Albuginaceae</taxon>
        <taxon>Albugo</taxon>
    </lineage>
</organism>